<name>A0A085WSK7_9BACT</name>
<keyword evidence="4" id="KW-1185">Reference proteome</keyword>
<protein>
    <submittedName>
        <fullName evidence="3">3-oxoacyl-reductase</fullName>
    </submittedName>
</protein>
<dbReference type="Proteomes" id="UP000028725">
    <property type="component" value="Unassembled WGS sequence"/>
</dbReference>
<dbReference type="SUPFAM" id="SSF51735">
    <property type="entry name" value="NAD(P)-binding Rossmann-fold domains"/>
    <property type="match status" value="1"/>
</dbReference>
<comment type="similarity">
    <text evidence="1">Belongs to the short-chain dehydrogenases/reductases (SDR) family.</text>
</comment>
<dbReference type="Gene3D" id="3.40.50.720">
    <property type="entry name" value="NAD(P)-binding Rossmann-like Domain"/>
    <property type="match status" value="1"/>
</dbReference>
<evidence type="ECO:0000313" key="3">
    <source>
        <dbReference type="EMBL" id="KFE70670.1"/>
    </source>
</evidence>
<sequence>MQSRLNPPKALVFGGTGSVGEHVLRGLARANVPTAFTWNQSRERAHALASELSMRPVQVDLSDAAATRAALRVLREEGFVPSLFIHCAGVNQGASLADITDEKWSKAMAVNCQSAFIACQELAPAMAQAGEGHFVLVGALDRTQSAPSPVHFAASQGALSAMAMALAKELGPKGVRINVVALGLLESGLSREVGEKLVSDYKGFSALRRLGRPEEAAKAILWLALENTYMNGKVLPVNGGI</sequence>
<dbReference type="InterPro" id="IPR002347">
    <property type="entry name" value="SDR_fam"/>
</dbReference>
<proteinExistence type="inferred from homology"/>
<dbReference type="PANTHER" id="PTHR42760:SF133">
    <property type="entry name" value="3-OXOACYL-[ACYL-CARRIER-PROTEIN] REDUCTASE"/>
    <property type="match status" value="1"/>
</dbReference>
<reference evidence="3 4" key="1">
    <citation type="submission" date="2014-04" db="EMBL/GenBank/DDBJ databases">
        <title>Genome assembly of Hyalangium minutum DSM 14724.</title>
        <authorList>
            <person name="Sharma G."/>
            <person name="Subramanian S."/>
        </authorList>
    </citation>
    <scope>NUCLEOTIDE SEQUENCE [LARGE SCALE GENOMIC DNA]</scope>
    <source>
        <strain evidence="3 4">DSM 14724</strain>
    </source>
</reference>
<comment type="caution">
    <text evidence="3">The sequence shown here is derived from an EMBL/GenBank/DDBJ whole genome shotgun (WGS) entry which is preliminary data.</text>
</comment>
<keyword evidence="2" id="KW-0560">Oxidoreductase</keyword>
<evidence type="ECO:0000256" key="1">
    <source>
        <dbReference type="ARBA" id="ARBA00006484"/>
    </source>
</evidence>
<dbReference type="PRINTS" id="PR00081">
    <property type="entry name" value="GDHRDH"/>
</dbReference>
<dbReference type="Pfam" id="PF13561">
    <property type="entry name" value="adh_short_C2"/>
    <property type="match status" value="1"/>
</dbReference>
<evidence type="ECO:0000256" key="2">
    <source>
        <dbReference type="ARBA" id="ARBA00023002"/>
    </source>
</evidence>
<dbReference type="PANTHER" id="PTHR42760">
    <property type="entry name" value="SHORT-CHAIN DEHYDROGENASES/REDUCTASES FAMILY MEMBER"/>
    <property type="match status" value="1"/>
</dbReference>
<dbReference type="RefSeq" id="WP_044185894.1">
    <property type="nucleotide sequence ID" value="NZ_JMCB01000003.1"/>
</dbReference>
<dbReference type="CDD" id="cd05233">
    <property type="entry name" value="SDR_c"/>
    <property type="match status" value="1"/>
</dbReference>
<organism evidence="3 4">
    <name type="scientific">Hyalangium minutum</name>
    <dbReference type="NCBI Taxonomy" id="394096"/>
    <lineage>
        <taxon>Bacteria</taxon>
        <taxon>Pseudomonadati</taxon>
        <taxon>Myxococcota</taxon>
        <taxon>Myxococcia</taxon>
        <taxon>Myxococcales</taxon>
        <taxon>Cystobacterineae</taxon>
        <taxon>Archangiaceae</taxon>
        <taxon>Hyalangium</taxon>
    </lineage>
</organism>
<dbReference type="AlphaFoldDB" id="A0A085WSK7"/>
<dbReference type="EMBL" id="JMCB01000003">
    <property type="protein sequence ID" value="KFE70670.1"/>
    <property type="molecule type" value="Genomic_DNA"/>
</dbReference>
<gene>
    <name evidence="3" type="ORF">DB31_5712</name>
</gene>
<evidence type="ECO:0000313" key="4">
    <source>
        <dbReference type="Proteomes" id="UP000028725"/>
    </source>
</evidence>
<dbReference type="STRING" id="394096.DB31_5712"/>
<dbReference type="GO" id="GO:0016616">
    <property type="term" value="F:oxidoreductase activity, acting on the CH-OH group of donors, NAD or NADP as acceptor"/>
    <property type="evidence" value="ECO:0007669"/>
    <property type="project" value="TreeGrafter"/>
</dbReference>
<dbReference type="InterPro" id="IPR036291">
    <property type="entry name" value="NAD(P)-bd_dom_sf"/>
</dbReference>
<accession>A0A085WSK7</accession>